<evidence type="ECO:0000256" key="4">
    <source>
        <dbReference type="ARBA" id="ARBA00023098"/>
    </source>
</evidence>
<evidence type="ECO:0000313" key="10">
    <source>
        <dbReference type="Proteomes" id="UP001652582"/>
    </source>
</evidence>
<proteinExistence type="inferred from homology"/>
<feature type="signal peptide" evidence="8">
    <location>
        <begin position="1"/>
        <end position="21"/>
    </location>
</feature>
<dbReference type="AlphaFoldDB" id="A0A6J1NTK9"/>
<feature type="active site" description="Nucleophile" evidence="7">
    <location>
        <position position="164"/>
    </location>
</feature>
<dbReference type="SUPFAM" id="SSF53474">
    <property type="entry name" value="alpha/beta-Hydrolases"/>
    <property type="match status" value="1"/>
</dbReference>
<evidence type="ECO:0000256" key="8">
    <source>
        <dbReference type="SAM" id="SignalP"/>
    </source>
</evidence>
<keyword evidence="3 6" id="KW-0442">Lipid degradation</keyword>
<feature type="active site" description="Charge relay system" evidence="7">
    <location>
        <position position="369"/>
    </location>
</feature>
<dbReference type="GO" id="GO:0016042">
    <property type="term" value="P:lipid catabolic process"/>
    <property type="evidence" value="ECO:0007669"/>
    <property type="project" value="UniProtKB-KW"/>
</dbReference>
<evidence type="ECO:0000259" key="9">
    <source>
        <dbReference type="Pfam" id="PF00561"/>
    </source>
</evidence>
<gene>
    <name evidence="11" type="primary">LOC112052007</name>
</gene>
<dbReference type="RefSeq" id="XP_023946661.2">
    <property type="nucleotide sequence ID" value="XM_024090893.2"/>
</dbReference>
<dbReference type="PIRSF" id="PIRSF000862">
    <property type="entry name" value="Steryl_ester_lip"/>
    <property type="match status" value="1"/>
</dbReference>
<dbReference type="InterPro" id="IPR025483">
    <property type="entry name" value="Lipase_euk"/>
</dbReference>
<evidence type="ECO:0000256" key="1">
    <source>
        <dbReference type="ARBA" id="ARBA00010701"/>
    </source>
</evidence>
<dbReference type="GO" id="GO:0016788">
    <property type="term" value="F:hydrolase activity, acting on ester bonds"/>
    <property type="evidence" value="ECO:0007669"/>
    <property type="project" value="InterPro"/>
</dbReference>
<keyword evidence="6" id="KW-0378">Hydrolase</keyword>
<accession>A0A6J1NTK9</accession>
<dbReference type="InterPro" id="IPR029058">
    <property type="entry name" value="AB_hydrolase_fold"/>
</dbReference>
<dbReference type="Gene3D" id="3.40.50.1820">
    <property type="entry name" value="alpha/beta hydrolase"/>
    <property type="match status" value="1"/>
</dbReference>
<sequence length="396" mass="44010">MWTSPGLWLAATFIISQQICGISTGDLSDDRTLNSILLATKYGHPPTQYDVVTEDGYILAVYRLPGKGRIPVLLVHGFMDSSDTFLIRGNTSLAIYLANKGYDVWLANTRGNRYSRRHKTLNPDKDPAFWQFSFHEMGYYDLPAVIDTILNETGAKNVTAIGHSQGNTIFYVLGSERKEYNSKINVLLALAPIAFLQNVQGPLGTVIKSEPVISGLIKTVRVNELLGDNTALGIALHSTCSVPVLGYTKCAYGLIFPFVGSDPTELEPDFFQNVAKRFPAGGSGQSLLHFLQVGHRKKFAQYDYGSATNKKIYNSSEPPLYRLDRVTMLVALYAAANDGFSTVADVDLLRQLLAKVVYYLLNPLPLCNHADYVWGRTANVYLYPYLDIILNIYNRL</sequence>
<dbReference type="GeneID" id="112052007"/>
<keyword evidence="4" id="KW-0443">Lipid metabolism</keyword>
<reference evidence="11" key="1">
    <citation type="submission" date="2025-08" db="UniProtKB">
        <authorList>
            <consortium name="RefSeq"/>
        </authorList>
    </citation>
    <scope>IDENTIFICATION</scope>
</reference>
<dbReference type="Proteomes" id="UP001652582">
    <property type="component" value="Chromosome 14"/>
</dbReference>
<evidence type="ECO:0000256" key="2">
    <source>
        <dbReference type="ARBA" id="ARBA00022729"/>
    </source>
</evidence>
<dbReference type="Pfam" id="PF00561">
    <property type="entry name" value="Abhydrolase_1"/>
    <property type="match status" value="1"/>
</dbReference>
<evidence type="ECO:0000256" key="7">
    <source>
        <dbReference type="PIRSR" id="PIRSR000862-1"/>
    </source>
</evidence>
<organism evidence="10 11">
    <name type="scientific">Bicyclus anynana</name>
    <name type="common">Squinting bush brown butterfly</name>
    <dbReference type="NCBI Taxonomy" id="110368"/>
    <lineage>
        <taxon>Eukaryota</taxon>
        <taxon>Metazoa</taxon>
        <taxon>Ecdysozoa</taxon>
        <taxon>Arthropoda</taxon>
        <taxon>Hexapoda</taxon>
        <taxon>Insecta</taxon>
        <taxon>Pterygota</taxon>
        <taxon>Neoptera</taxon>
        <taxon>Endopterygota</taxon>
        <taxon>Lepidoptera</taxon>
        <taxon>Glossata</taxon>
        <taxon>Ditrysia</taxon>
        <taxon>Papilionoidea</taxon>
        <taxon>Nymphalidae</taxon>
        <taxon>Satyrinae</taxon>
        <taxon>Satyrini</taxon>
        <taxon>Mycalesina</taxon>
        <taxon>Bicyclus</taxon>
    </lineage>
</organism>
<evidence type="ECO:0000256" key="5">
    <source>
        <dbReference type="ARBA" id="ARBA00023180"/>
    </source>
</evidence>
<dbReference type="OrthoDB" id="9974421at2759"/>
<dbReference type="InterPro" id="IPR000073">
    <property type="entry name" value="AB_hydrolase_1"/>
</dbReference>
<evidence type="ECO:0000313" key="11">
    <source>
        <dbReference type="RefSeq" id="XP_023946661.2"/>
    </source>
</evidence>
<keyword evidence="5" id="KW-0325">Glycoprotein</keyword>
<feature type="chain" id="PRO_5045390473" description="Lipase" evidence="8">
    <location>
        <begin position="22"/>
        <end position="396"/>
    </location>
</feature>
<evidence type="ECO:0000256" key="6">
    <source>
        <dbReference type="PIRNR" id="PIRNR000862"/>
    </source>
</evidence>
<feature type="domain" description="AB hydrolase-1" evidence="9">
    <location>
        <begin position="71"/>
        <end position="169"/>
    </location>
</feature>
<keyword evidence="10" id="KW-1185">Reference proteome</keyword>
<protein>
    <recommendedName>
        <fullName evidence="6">Lipase</fullName>
    </recommendedName>
</protein>
<evidence type="ECO:0000256" key="3">
    <source>
        <dbReference type="ARBA" id="ARBA00022963"/>
    </source>
</evidence>
<dbReference type="PANTHER" id="PTHR11005">
    <property type="entry name" value="LYSOSOMAL ACID LIPASE-RELATED"/>
    <property type="match status" value="1"/>
</dbReference>
<name>A0A6J1NTK9_BICAN</name>
<feature type="active site" description="Charge relay system" evidence="7">
    <location>
        <position position="338"/>
    </location>
</feature>
<dbReference type="KEGG" id="bany:112052007"/>
<keyword evidence="2 8" id="KW-0732">Signal</keyword>
<comment type="similarity">
    <text evidence="1 6">Belongs to the AB hydrolase superfamily. Lipase family.</text>
</comment>